<dbReference type="Proteomes" id="UP000267251">
    <property type="component" value="Unassembled WGS sequence"/>
</dbReference>
<evidence type="ECO:0000256" key="2">
    <source>
        <dbReference type="SAM" id="Phobius"/>
    </source>
</evidence>
<evidence type="ECO:0000313" key="5">
    <source>
        <dbReference type="Proteomes" id="UP000267251"/>
    </source>
</evidence>
<keyword evidence="3" id="KW-0732">Signal</keyword>
<sequence>MQPTKYFHGRAILLTLTLVQGAMLVLADSAQPDAGSTPNELCCSTSRIMEETPGKPGHWYFRVSATMTEEELKNTESGMVSINVPEGYRPVGWGRVPQPKNGSFHCRVNKKRTGWECMRKGPGALSPLQLTVKSKGKTSTPPRGLVVGYEGKSCSSNPTCPVALVAQAKKADEEDSNPLPAPGTPEGEGAHEEHDEDEEMKKQDEGQTTGMLNEAEPGGEGAIKGTDRVRPGSEVNANNKEKNKGTRSERSGDGKSNRARTDAMIGVGCVGALLLLAAGFVIWRRAHATVSRSGTISHQYKNGPSRTQSLLSTYASRLGGGWGQRNGGGAMEEGRGGARPIIPLVRPRKSKVTSTSSSLTPLEACLMSNSGTNDWMEQWEGIRLAARLGPDNESLGILRAISALETPAPHFSNSRRAGRSQSMRHHNPFTASSTEDMMMRDSVQRSLTQPMNRGSGALSLLGPGDAIKEESSESAVPSVDLVGGSKSGSTVYHSAAPSGHQ</sequence>
<feature type="compositionally biased region" description="Basic residues" evidence="1">
    <location>
        <begin position="416"/>
        <end position="427"/>
    </location>
</feature>
<protein>
    <recommendedName>
        <fullName evidence="6">Autophagy-related protein 27</fullName>
    </recommendedName>
</protein>
<evidence type="ECO:0000256" key="3">
    <source>
        <dbReference type="SAM" id="SignalP"/>
    </source>
</evidence>
<feature type="compositionally biased region" description="Basic and acidic residues" evidence="1">
    <location>
        <begin position="188"/>
        <end position="205"/>
    </location>
</feature>
<organism evidence="4 5">
    <name type="scientific">Piptocephalis cylindrospora</name>
    <dbReference type="NCBI Taxonomy" id="1907219"/>
    <lineage>
        <taxon>Eukaryota</taxon>
        <taxon>Fungi</taxon>
        <taxon>Fungi incertae sedis</taxon>
        <taxon>Zoopagomycota</taxon>
        <taxon>Zoopagomycotina</taxon>
        <taxon>Zoopagomycetes</taxon>
        <taxon>Zoopagales</taxon>
        <taxon>Piptocephalidaceae</taxon>
        <taxon>Piptocephalis</taxon>
    </lineage>
</organism>
<accession>A0A4V1IYR7</accession>
<feature type="chain" id="PRO_5020625831" description="Autophagy-related protein 27" evidence="3">
    <location>
        <begin position="28"/>
        <end position="501"/>
    </location>
</feature>
<feature type="compositionally biased region" description="Basic and acidic residues" evidence="1">
    <location>
        <begin position="239"/>
        <end position="259"/>
    </location>
</feature>
<dbReference type="AlphaFoldDB" id="A0A4V1IYR7"/>
<feature type="transmembrane region" description="Helical" evidence="2">
    <location>
        <begin position="263"/>
        <end position="283"/>
    </location>
</feature>
<keyword evidence="5" id="KW-1185">Reference proteome</keyword>
<name>A0A4V1IYR7_9FUNG</name>
<proteinExistence type="predicted"/>
<dbReference type="EMBL" id="KZ987728">
    <property type="protein sequence ID" value="RKP15499.1"/>
    <property type="molecule type" value="Genomic_DNA"/>
</dbReference>
<keyword evidence="2" id="KW-0812">Transmembrane</keyword>
<evidence type="ECO:0000313" key="4">
    <source>
        <dbReference type="EMBL" id="RKP15499.1"/>
    </source>
</evidence>
<feature type="region of interest" description="Disordered" evidence="1">
    <location>
        <begin position="409"/>
        <end position="501"/>
    </location>
</feature>
<evidence type="ECO:0000256" key="1">
    <source>
        <dbReference type="SAM" id="MobiDB-lite"/>
    </source>
</evidence>
<evidence type="ECO:0008006" key="6">
    <source>
        <dbReference type="Google" id="ProtNLM"/>
    </source>
</evidence>
<feature type="signal peptide" evidence="3">
    <location>
        <begin position="1"/>
        <end position="27"/>
    </location>
</feature>
<keyword evidence="2" id="KW-0472">Membrane</keyword>
<keyword evidence="2" id="KW-1133">Transmembrane helix</keyword>
<reference evidence="5" key="1">
    <citation type="journal article" date="2018" name="Nat. Microbiol.">
        <title>Leveraging single-cell genomics to expand the fungal tree of life.</title>
        <authorList>
            <person name="Ahrendt S.R."/>
            <person name="Quandt C.A."/>
            <person name="Ciobanu D."/>
            <person name="Clum A."/>
            <person name="Salamov A."/>
            <person name="Andreopoulos B."/>
            <person name="Cheng J.F."/>
            <person name="Woyke T."/>
            <person name="Pelin A."/>
            <person name="Henrissat B."/>
            <person name="Reynolds N.K."/>
            <person name="Benny G.L."/>
            <person name="Smith M.E."/>
            <person name="James T.Y."/>
            <person name="Grigoriev I.V."/>
        </authorList>
    </citation>
    <scope>NUCLEOTIDE SEQUENCE [LARGE SCALE GENOMIC DNA]</scope>
</reference>
<gene>
    <name evidence="4" type="ORF">BJ684DRAFT_18167</name>
</gene>
<feature type="region of interest" description="Disordered" evidence="1">
    <location>
        <begin position="168"/>
        <end position="259"/>
    </location>
</feature>
<dbReference type="OrthoDB" id="10533421at2759"/>